<dbReference type="Proteomes" id="UP001465426">
    <property type="component" value="Unassembled WGS sequence"/>
</dbReference>
<evidence type="ECO:0000313" key="6">
    <source>
        <dbReference type="Proteomes" id="UP001465426"/>
    </source>
</evidence>
<dbReference type="SUPFAM" id="SSF55447">
    <property type="entry name" value="CO dehydrogenase flavoprotein C-terminal domain-like"/>
    <property type="match status" value="1"/>
</dbReference>
<dbReference type="InterPro" id="IPR005107">
    <property type="entry name" value="CO_DH_flav_C"/>
</dbReference>
<dbReference type="Gene3D" id="3.30.43.10">
    <property type="entry name" value="Uridine Diphospho-n-acetylenolpyruvylglucosamine Reductase, domain 2"/>
    <property type="match status" value="1"/>
</dbReference>
<proteinExistence type="predicted"/>
<dbReference type="PROSITE" id="PS51387">
    <property type="entry name" value="FAD_PCMH"/>
    <property type="match status" value="1"/>
</dbReference>
<organism evidence="5 6">
    <name type="scientific">Niallia hominis</name>
    <dbReference type="NCBI Taxonomy" id="3133173"/>
    <lineage>
        <taxon>Bacteria</taxon>
        <taxon>Bacillati</taxon>
        <taxon>Bacillota</taxon>
        <taxon>Bacilli</taxon>
        <taxon>Bacillales</taxon>
        <taxon>Bacillaceae</taxon>
        <taxon>Niallia</taxon>
    </lineage>
</organism>
<evidence type="ECO:0000313" key="5">
    <source>
        <dbReference type="EMBL" id="MEQ2468623.1"/>
    </source>
</evidence>
<dbReference type="InterPro" id="IPR002346">
    <property type="entry name" value="Mopterin_DH_FAD-bd"/>
</dbReference>
<dbReference type="InterPro" id="IPR016169">
    <property type="entry name" value="FAD-bd_PCMH_sub2"/>
</dbReference>
<dbReference type="PANTHER" id="PTHR42659">
    <property type="entry name" value="XANTHINE DEHYDROGENASE SUBUNIT C-RELATED"/>
    <property type="match status" value="1"/>
</dbReference>
<keyword evidence="6" id="KW-1185">Reference proteome</keyword>
<dbReference type="Gene3D" id="3.30.465.10">
    <property type="match status" value="1"/>
</dbReference>
<dbReference type="InterPro" id="IPR036683">
    <property type="entry name" value="CO_DH_flav_C_dom_sf"/>
</dbReference>
<dbReference type="SUPFAM" id="SSF56176">
    <property type="entry name" value="FAD-binding/transporter-associated domain-like"/>
    <property type="match status" value="1"/>
</dbReference>
<accession>A0ABV1F7T8</accession>
<dbReference type="InterPro" id="IPR016167">
    <property type="entry name" value="FAD-bd_PCMH_sub1"/>
</dbReference>
<feature type="domain" description="FAD-binding PCMH-type" evidence="4">
    <location>
        <begin position="1"/>
        <end position="171"/>
    </location>
</feature>
<dbReference type="PANTHER" id="PTHR42659:SF2">
    <property type="entry name" value="XANTHINE DEHYDROGENASE SUBUNIT C-RELATED"/>
    <property type="match status" value="1"/>
</dbReference>
<dbReference type="Gene3D" id="3.30.390.50">
    <property type="entry name" value="CO dehydrogenase flavoprotein, C-terminal domain"/>
    <property type="match status" value="1"/>
</dbReference>
<dbReference type="EMBL" id="JBBMFN010000126">
    <property type="protein sequence ID" value="MEQ2468623.1"/>
    <property type="molecule type" value="Genomic_DNA"/>
</dbReference>
<dbReference type="Pfam" id="PF00941">
    <property type="entry name" value="FAD_binding_5"/>
    <property type="match status" value="1"/>
</dbReference>
<evidence type="ECO:0000259" key="4">
    <source>
        <dbReference type="PROSITE" id="PS51387"/>
    </source>
</evidence>
<keyword evidence="3" id="KW-0560">Oxidoreductase</keyword>
<keyword evidence="2" id="KW-0274">FAD</keyword>
<dbReference type="InterPro" id="IPR051312">
    <property type="entry name" value="Diverse_Substr_Oxidored"/>
</dbReference>
<dbReference type="RefSeq" id="WP_251630095.1">
    <property type="nucleotide sequence ID" value="NZ_JBBMFN010000126.1"/>
</dbReference>
<dbReference type="InterPro" id="IPR016166">
    <property type="entry name" value="FAD-bd_PCMH"/>
</dbReference>
<evidence type="ECO:0000256" key="3">
    <source>
        <dbReference type="ARBA" id="ARBA00023002"/>
    </source>
</evidence>
<sequence>MAFEYKQASTMEQAMQIYTETKSQNRHPAYYAGGTEIITLRRINQLNVDVTIDINKIAACNVHQMEEEYLVIGSCITLTEVEESNYFPLLTMVCKEIADRTARNKITVGGNICGEIFYREAVLPFLLTDSVLVLANESGIRTEFIHHVFEGKLLLQTGELLVQAFIEKRYLTQEYIAIKVRQQWETGYPLITVAALKLDGQIRVAISGLCPFPFRAFEVERIINNQSMSREERIDLALAHLPSPILNDVEGSNEYRLFVLSDLLEKIIDRLEGV</sequence>
<reference evidence="5 6" key="1">
    <citation type="submission" date="2024-03" db="EMBL/GenBank/DDBJ databases">
        <title>Human intestinal bacterial collection.</title>
        <authorList>
            <person name="Pauvert C."/>
            <person name="Hitch T.C.A."/>
            <person name="Clavel T."/>
        </authorList>
    </citation>
    <scope>NUCLEOTIDE SEQUENCE [LARGE SCALE GENOMIC DNA]</scope>
    <source>
        <strain evidence="5 6">CLA-SR-H024</strain>
    </source>
</reference>
<keyword evidence="1" id="KW-0285">Flavoprotein</keyword>
<evidence type="ECO:0000256" key="2">
    <source>
        <dbReference type="ARBA" id="ARBA00022827"/>
    </source>
</evidence>
<comment type="caution">
    <text evidence="5">The sequence shown here is derived from an EMBL/GenBank/DDBJ whole genome shotgun (WGS) entry which is preliminary data.</text>
</comment>
<protein>
    <submittedName>
        <fullName evidence="5">FAD binding domain-containing protein</fullName>
    </submittedName>
</protein>
<dbReference type="InterPro" id="IPR036318">
    <property type="entry name" value="FAD-bd_PCMH-like_sf"/>
</dbReference>
<gene>
    <name evidence="5" type="ORF">WMO63_23510</name>
</gene>
<dbReference type="SMART" id="SM01092">
    <property type="entry name" value="CO_deh_flav_C"/>
    <property type="match status" value="1"/>
</dbReference>
<name>A0ABV1F7T8_9BACI</name>
<evidence type="ECO:0000256" key="1">
    <source>
        <dbReference type="ARBA" id="ARBA00022630"/>
    </source>
</evidence>